<name>A0A7C2I243_9THEO</name>
<dbReference type="AlphaFoldDB" id="A0A7C2I243"/>
<dbReference type="EMBL" id="DSMU01000376">
    <property type="protein sequence ID" value="HEL66194.1"/>
    <property type="molecule type" value="Genomic_DNA"/>
</dbReference>
<dbReference type="Gene3D" id="1.20.5.2700">
    <property type="match status" value="1"/>
</dbReference>
<protein>
    <submittedName>
        <fullName evidence="2">Uncharacterized protein</fullName>
    </submittedName>
</protein>
<sequence>MVTNYERDIQPIIELYLYKPLAGVLFKAADLLRWVQSGRVNQYLSYMLLLLAASLVYVYCR</sequence>
<keyword evidence="1" id="KW-1133">Transmembrane helix</keyword>
<evidence type="ECO:0000256" key="1">
    <source>
        <dbReference type="SAM" id="Phobius"/>
    </source>
</evidence>
<organism evidence="2">
    <name type="scientific">Ammonifex degensii</name>
    <dbReference type="NCBI Taxonomy" id="42838"/>
    <lineage>
        <taxon>Bacteria</taxon>
        <taxon>Bacillati</taxon>
        <taxon>Bacillota</taxon>
        <taxon>Clostridia</taxon>
        <taxon>Thermoanaerobacterales</taxon>
        <taxon>Thermoanaerobacteraceae</taxon>
        <taxon>Ammonifex</taxon>
    </lineage>
</organism>
<feature type="transmembrane region" description="Helical" evidence="1">
    <location>
        <begin position="43"/>
        <end position="60"/>
    </location>
</feature>
<comment type="caution">
    <text evidence="2">The sequence shown here is derived from an EMBL/GenBank/DDBJ whole genome shotgun (WGS) entry which is preliminary data.</text>
</comment>
<proteinExistence type="predicted"/>
<reference evidence="2" key="1">
    <citation type="journal article" date="2020" name="mSystems">
        <title>Genome- and Community-Level Interaction Insights into Carbon Utilization and Element Cycling Functions of Hydrothermarchaeota in Hydrothermal Sediment.</title>
        <authorList>
            <person name="Zhou Z."/>
            <person name="Liu Y."/>
            <person name="Xu W."/>
            <person name="Pan J."/>
            <person name="Luo Z.H."/>
            <person name="Li M."/>
        </authorList>
    </citation>
    <scope>NUCLEOTIDE SEQUENCE [LARGE SCALE GENOMIC DNA]</scope>
    <source>
        <strain evidence="2">SpSt-300</strain>
    </source>
</reference>
<keyword evidence="1" id="KW-0472">Membrane</keyword>
<accession>A0A7C2I243</accession>
<evidence type="ECO:0000313" key="2">
    <source>
        <dbReference type="EMBL" id="HEL66194.1"/>
    </source>
</evidence>
<gene>
    <name evidence="2" type="ORF">ENQ34_05910</name>
</gene>
<keyword evidence="1" id="KW-0812">Transmembrane</keyword>